<keyword evidence="1" id="KW-1133">Transmembrane helix</keyword>
<dbReference type="Proteomes" id="UP000663845">
    <property type="component" value="Unassembled WGS sequence"/>
</dbReference>
<dbReference type="EMBL" id="CAJNOG010000914">
    <property type="protein sequence ID" value="CAF1382040.1"/>
    <property type="molecule type" value="Genomic_DNA"/>
</dbReference>
<dbReference type="AlphaFoldDB" id="A0A815JP29"/>
<reference evidence="2" key="1">
    <citation type="submission" date="2021-02" db="EMBL/GenBank/DDBJ databases">
        <authorList>
            <person name="Nowell W R."/>
        </authorList>
    </citation>
    <scope>NUCLEOTIDE SEQUENCE</scope>
</reference>
<sequence>MTNNFIHQYLLGESFKNIFIRFIIILLSIIIIWCCLIIILIFYTRYQRKKQIQKLLESHHHAYDSQVNLTTKQLNELKQSFRYHSSSKPSSPIEKLFSPIKQEQFFAAIKTQTSMRQKFYEDNKLSLNFNGTHSIIKAMTKPPLISNPKKDDIQQHPKNLSDNKLNKQNQYLLNICDNTSIKQDKKYVRHSISTDNRDENFPIGKSSQKFSIKIRSYSNMNLNSSQLLTNTNQNRSFLHNLISKKRRYPLLNNASTDSDNYTRDLPTVMITDTNTSFTNIVELETFEDKNRTISDMEKRLINQLRASRRPRYST</sequence>
<comment type="caution">
    <text evidence="2">The sequence shown here is derived from an EMBL/GenBank/DDBJ whole genome shotgun (WGS) entry which is preliminary data.</text>
</comment>
<feature type="transmembrane region" description="Helical" evidence="1">
    <location>
        <begin position="18"/>
        <end position="43"/>
    </location>
</feature>
<name>A0A815JP29_9BILA</name>
<evidence type="ECO:0000313" key="3">
    <source>
        <dbReference type="Proteomes" id="UP000663845"/>
    </source>
</evidence>
<accession>A0A815JP29</accession>
<keyword evidence="1" id="KW-0812">Transmembrane</keyword>
<keyword evidence="1" id="KW-0472">Membrane</keyword>
<evidence type="ECO:0000313" key="2">
    <source>
        <dbReference type="EMBL" id="CAF1382040.1"/>
    </source>
</evidence>
<evidence type="ECO:0000256" key="1">
    <source>
        <dbReference type="SAM" id="Phobius"/>
    </source>
</evidence>
<gene>
    <name evidence="2" type="ORF">JYZ213_LOCUS36719</name>
</gene>
<proteinExistence type="predicted"/>
<organism evidence="2 3">
    <name type="scientific">Adineta steineri</name>
    <dbReference type="NCBI Taxonomy" id="433720"/>
    <lineage>
        <taxon>Eukaryota</taxon>
        <taxon>Metazoa</taxon>
        <taxon>Spiralia</taxon>
        <taxon>Gnathifera</taxon>
        <taxon>Rotifera</taxon>
        <taxon>Eurotatoria</taxon>
        <taxon>Bdelloidea</taxon>
        <taxon>Adinetida</taxon>
        <taxon>Adinetidae</taxon>
        <taxon>Adineta</taxon>
    </lineage>
</organism>
<protein>
    <submittedName>
        <fullName evidence="2">Uncharacterized protein</fullName>
    </submittedName>
</protein>